<gene>
    <name evidence="1" type="ORF">RRG08_017889</name>
</gene>
<keyword evidence="2" id="KW-1185">Reference proteome</keyword>
<organism evidence="1 2">
    <name type="scientific">Elysia crispata</name>
    <name type="common">lettuce slug</name>
    <dbReference type="NCBI Taxonomy" id="231223"/>
    <lineage>
        <taxon>Eukaryota</taxon>
        <taxon>Metazoa</taxon>
        <taxon>Spiralia</taxon>
        <taxon>Lophotrochozoa</taxon>
        <taxon>Mollusca</taxon>
        <taxon>Gastropoda</taxon>
        <taxon>Heterobranchia</taxon>
        <taxon>Euthyneura</taxon>
        <taxon>Panpulmonata</taxon>
        <taxon>Sacoglossa</taxon>
        <taxon>Placobranchoidea</taxon>
        <taxon>Plakobranchidae</taxon>
        <taxon>Elysia</taxon>
    </lineage>
</organism>
<dbReference type="AlphaFoldDB" id="A0AAE1CKG8"/>
<evidence type="ECO:0000313" key="2">
    <source>
        <dbReference type="Proteomes" id="UP001283361"/>
    </source>
</evidence>
<sequence length="88" mass="9794">MAEGLSKLCGLSTKHRFLYTTTVADDFNQFVLRIKSIIQSVDLREEGANLRLCQMEGRDKNLISISALNTALPPPHTHSPVTSWSPLL</sequence>
<name>A0AAE1CKG8_9GAST</name>
<dbReference type="Proteomes" id="UP001283361">
    <property type="component" value="Unassembled WGS sequence"/>
</dbReference>
<dbReference type="EMBL" id="JAWDGP010007871">
    <property type="protein sequence ID" value="KAK3701999.1"/>
    <property type="molecule type" value="Genomic_DNA"/>
</dbReference>
<protein>
    <submittedName>
        <fullName evidence="1">Uncharacterized protein</fullName>
    </submittedName>
</protein>
<reference evidence="1" key="1">
    <citation type="journal article" date="2023" name="G3 (Bethesda)">
        <title>A reference genome for the long-term kleptoplast-retaining sea slug Elysia crispata morphotype clarki.</title>
        <authorList>
            <person name="Eastman K.E."/>
            <person name="Pendleton A.L."/>
            <person name="Shaikh M.A."/>
            <person name="Suttiyut T."/>
            <person name="Ogas R."/>
            <person name="Tomko P."/>
            <person name="Gavelis G."/>
            <person name="Widhalm J.R."/>
            <person name="Wisecaver J.H."/>
        </authorList>
    </citation>
    <scope>NUCLEOTIDE SEQUENCE</scope>
    <source>
        <strain evidence="1">ECLA1</strain>
    </source>
</reference>
<accession>A0AAE1CKG8</accession>
<comment type="caution">
    <text evidence="1">The sequence shown here is derived from an EMBL/GenBank/DDBJ whole genome shotgun (WGS) entry which is preliminary data.</text>
</comment>
<proteinExistence type="predicted"/>
<evidence type="ECO:0000313" key="1">
    <source>
        <dbReference type="EMBL" id="KAK3701999.1"/>
    </source>
</evidence>